<dbReference type="OrthoDB" id="73564at2157"/>
<accession>A0A2A2H8K3</accession>
<feature type="domain" description="Glutaredoxin" evidence="1">
    <location>
        <begin position="4"/>
        <end position="67"/>
    </location>
</feature>
<evidence type="ECO:0000313" key="2">
    <source>
        <dbReference type="EMBL" id="PAV05593.1"/>
    </source>
</evidence>
<dbReference type="EMBL" id="LMVM01000003">
    <property type="protein sequence ID" value="PAV05593.1"/>
    <property type="molecule type" value="Genomic_DNA"/>
</dbReference>
<dbReference type="SUPFAM" id="SSF52833">
    <property type="entry name" value="Thioredoxin-like"/>
    <property type="match status" value="1"/>
</dbReference>
<dbReference type="AlphaFoldDB" id="A0A2A2H8K3"/>
<evidence type="ECO:0000259" key="1">
    <source>
        <dbReference type="Pfam" id="PF00462"/>
    </source>
</evidence>
<dbReference type="PROSITE" id="PS51354">
    <property type="entry name" value="GLUTAREDOXIN_2"/>
    <property type="match status" value="1"/>
</dbReference>
<sequence length="83" mass="9862">MEKVKMYTLSTCPWCKKTKEFFKDHNIPFEYTDFDLADDKERTKILDEMREYGANGFPFVKIGDKIVVGYKPNDYSYLMGLKE</sequence>
<dbReference type="CDD" id="cd02976">
    <property type="entry name" value="NrdH"/>
    <property type="match status" value="1"/>
</dbReference>
<dbReference type="Proteomes" id="UP000217784">
    <property type="component" value="Unassembled WGS sequence"/>
</dbReference>
<organism evidence="2 3">
    <name type="scientific">Methanobacterium bryantii</name>
    <dbReference type="NCBI Taxonomy" id="2161"/>
    <lineage>
        <taxon>Archaea</taxon>
        <taxon>Methanobacteriati</taxon>
        <taxon>Methanobacteriota</taxon>
        <taxon>Methanomada group</taxon>
        <taxon>Methanobacteria</taxon>
        <taxon>Methanobacteriales</taxon>
        <taxon>Methanobacteriaceae</taxon>
        <taxon>Methanobacterium</taxon>
    </lineage>
</organism>
<dbReference type="Pfam" id="PF00462">
    <property type="entry name" value="Glutaredoxin"/>
    <property type="match status" value="1"/>
</dbReference>
<proteinExistence type="predicted"/>
<comment type="caution">
    <text evidence="2">The sequence shown here is derived from an EMBL/GenBank/DDBJ whole genome shotgun (WGS) entry which is preliminary data.</text>
</comment>
<gene>
    <name evidence="2" type="ORF">ASJ80_08775</name>
</gene>
<name>A0A2A2H8K3_METBR</name>
<keyword evidence="3" id="KW-1185">Reference proteome</keyword>
<dbReference type="Gene3D" id="3.40.30.10">
    <property type="entry name" value="Glutaredoxin"/>
    <property type="match status" value="1"/>
</dbReference>
<dbReference type="InterPro" id="IPR036249">
    <property type="entry name" value="Thioredoxin-like_sf"/>
</dbReference>
<evidence type="ECO:0000313" key="3">
    <source>
        <dbReference type="Proteomes" id="UP000217784"/>
    </source>
</evidence>
<dbReference type="InterPro" id="IPR002109">
    <property type="entry name" value="Glutaredoxin"/>
</dbReference>
<protein>
    <submittedName>
        <fullName evidence="2">NrdH-redoxin</fullName>
    </submittedName>
</protein>
<reference evidence="2 3" key="1">
    <citation type="journal article" date="2017" name="BMC Genomics">
        <title>Genomic analysis of methanogenic archaea reveals a shift towards energy conservation.</title>
        <authorList>
            <person name="Gilmore S.P."/>
            <person name="Henske J.K."/>
            <person name="Sexton J.A."/>
            <person name="Solomon K.V."/>
            <person name="Seppala S."/>
            <person name="Yoo J.I."/>
            <person name="Huyett L.M."/>
            <person name="Pressman A."/>
            <person name="Cogan J.Z."/>
            <person name="Kivenson V."/>
            <person name="Peng X."/>
            <person name="Tan Y."/>
            <person name="Valentine D.L."/>
            <person name="O'Malley M.A."/>
        </authorList>
    </citation>
    <scope>NUCLEOTIDE SEQUENCE [LARGE SCALE GENOMIC DNA]</scope>
    <source>
        <strain evidence="2 3">M.o.H.</strain>
    </source>
</reference>
<dbReference type="RefSeq" id="WP_069585709.1">
    <property type="nucleotide sequence ID" value="NZ_LMVM01000003.1"/>
</dbReference>